<dbReference type="InterPro" id="IPR025558">
    <property type="entry name" value="DUF4283"/>
</dbReference>
<dbReference type="InterPro" id="IPR001878">
    <property type="entry name" value="Znf_CCHC"/>
</dbReference>
<accession>A0A2N9GF83</accession>
<feature type="domain" description="CCHC-type" evidence="2">
    <location>
        <begin position="208"/>
        <end position="221"/>
    </location>
</feature>
<sequence>MVEELVEDWRRFSLTEDEAPGFTIDEEAMGNAKAFGSHCLLGKLLISKSFNKAALKATMLRIWGVACGIVAKDMGMNLFLFQFQNESDCKRVFKGSPWLFDNNLLVLNEFDGSCPANQISFNSCCFWVQLHGVPLFYMTKQTGERVGGAIGIVEKVDVSEDGVGWGPFLRVRISVDITKPIQRGRLVTFGSTGQMWIAFKYERLPWFCFHCGKLGHGERECGVKLRGGNMNTSDFKQYGVWLRAPEHSFRHRNMHGDDRRRGAPSSLVLPGGGQVADNAAFKFSTPASISGDSNRGYSLARERRGVDKVISSSGFSQPCGDQPSDIQASLKAPTALRVPNIGQQNDYIAVAYPGSCDLPGGVGDSVGSIAQSGACSTPQEFVTTTLHGEDIVDHVTASTCPSLPTTSKFCEGSTLTAKHNGLVKGKSPWKRLARAKGKVTSVAGEGQKRGCYPAPPDTMSLLSWNCQGLGNPCTVRELLLLLKEKAPSILFLSETRLDCVGVEKLRVRLKFGNAFCVPRLGTGGGLALLWTAKVEIQIQSYSRNHIDAGVKDLLGHRRFRVTGFYGNLETSKRKESWALLKHLSQIAGSPLWLCIGDFNEVLDNSERVGRGSRPAWQIQDFRTSIVHCGLHDIGFVGHPFTWRKQRRSSGLLDGGIGGCAAARLDRALVSDSWILDFQGLSVSHLPVQNSDHCPLFVHLPVGLQASRPKKVFRFEAMWAKDEQCYDVINQAWDSEVLAGSKMFQVMEKLKGCRGALIAWSKLRFGSLAFSIKGKRMQLQSLLADHPLGDSPRILELQDDLNALLEKEEVYWQQRSRISWMKEGDKNTKFFHAQCSQRRESNKVKGLRDEVGVWHTDKAKVADMAVDYFKNIFSSSNPTGEVIATSVDGMERVVTDEMNAALLVDFTAKEILEALKQMYPTKAPGPDGMSAIFYQTYWDIVGPEIVSKVLANRLKVVLPLVISDVQSAFVPGRLITDNVLVAFEIMHSMSKKRSGQKGQMAIKLDMSKAYDRVEWAFIESILRRLGFAEEWTKMIMMCITSVSYSVLLNGEQCGFFTASRGLRQGDSLSPYLFLLCAEGLSHLLRKAELKRSIVGVAASRGGPRISHLFFADDSLLFCQATLANCGEITNVLNVYEEASGRSKGVAFGELKGRVWRRINGWKEKLLSNGGREVLLKAVIQSIPTYTMSCFRLPDGLCKELNQMFGHFWWGHHDKKKKAHWIKWTKQGWRLLQYPNSLVSRVFKAKYYPRGDFLEAGVGRRPSYAWRSILSARSVLSLGMRWHIGNGNSVRITEDKWLPFSLAKTPFSVCHILDKKERVSMLIKEDSNTWDVDRAGALFSPWEAKVICNIPLPPSRKGDRLFWNESNSGLFTVKSAYYLQRNRELVDGVGECSQMDRERNFWKFLWSLSLPPKIKAFLWRACTGILPTNGLLWSRHMRRDGLCECCKQEVESDGHALWSCMVANDVWLESKLSVHKWDRFVNCFFDLMVYALDAGSIGVNPVAVVHRARRMLADYQKAWHGLVGEVSRERQVPREEIIDAGWIPPGEGFVKVNWAVFVELDSSHCFMGVVIRNHGSHVMGAMVMKLPELPKGIHPNVSAVIQSLKFASEVGVQDIILEGSKVSFLPSVGSVFKGLSIQDMWNEEVNILSHQFNSFSVSVSSKKSNVTAVALARFGSSVQEPKTWVEDFPVEIRSFL</sequence>
<dbReference type="Pfam" id="PF03372">
    <property type="entry name" value="Exo_endo_phos"/>
    <property type="match status" value="1"/>
</dbReference>
<keyword evidence="1" id="KW-0862">Zinc</keyword>
<dbReference type="PANTHER" id="PTHR33116:SF86">
    <property type="entry name" value="REVERSE TRANSCRIPTASE DOMAIN-CONTAINING PROTEIN"/>
    <property type="match status" value="1"/>
</dbReference>
<evidence type="ECO:0000313" key="3">
    <source>
        <dbReference type="EMBL" id="SPC98088.1"/>
    </source>
</evidence>
<reference evidence="3" key="1">
    <citation type="submission" date="2018-02" db="EMBL/GenBank/DDBJ databases">
        <authorList>
            <person name="Cohen D.B."/>
            <person name="Kent A.D."/>
        </authorList>
    </citation>
    <scope>NUCLEOTIDE SEQUENCE</scope>
</reference>
<evidence type="ECO:0000259" key="2">
    <source>
        <dbReference type="PROSITE" id="PS50158"/>
    </source>
</evidence>
<dbReference type="EMBL" id="OIVN01001830">
    <property type="protein sequence ID" value="SPC98088.1"/>
    <property type="molecule type" value="Genomic_DNA"/>
</dbReference>
<dbReference type="GO" id="GO:0004523">
    <property type="term" value="F:RNA-DNA hybrid ribonuclease activity"/>
    <property type="evidence" value="ECO:0007669"/>
    <property type="project" value="InterPro"/>
</dbReference>
<dbReference type="InterPro" id="IPR005135">
    <property type="entry name" value="Endo/exonuclease/phosphatase"/>
</dbReference>
<dbReference type="Pfam" id="PF13966">
    <property type="entry name" value="zf-RVT"/>
    <property type="match status" value="1"/>
</dbReference>
<name>A0A2N9GF83_FAGSY</name>
<organism evidence="3">
    <name type="scientific">Fagus sylvatica</name>
    <name type="common">Beechnut</name>
    <dbReference type="NCBI Taxonomy" id="28930"/>
    <lineage>
        <taxon>Eukaryota</taxon>
        <taxon>Viridiplantae</taxon>
        <taxon>Streptophyta</taxon>
        <taxon>Embryophyta</taxon>
        <taxon>Tracheophyta</taxon>
        <taxon>Spermatophyta</taxon>
        <taxon>Magnoliopsida</taxon>
        <taxon>eudicotyledons</taxon>
        <taxon>Gunneridae</taxon>
        <taxon>Pentapetalae</taxon>
        <taxon>rosids</taxon>
        <taxon>fabids</taxon>
        <taxon>Fagales</taxon>
        <taxon>Fagaceae</taxon>
        <taxon>Fagus</taxon>
    </lineage>
</organism>
<dbReference type="PANTHER" id="PTHR33116">
    <property type="entry name" value="REVERSE TRANSCRIPTASE ZINC-BINDING DOMAIN-CONTAINING PROTEIN-RELATED-RELATED"/>
    <property type="match status" value="1"/>
</dbReference>
<proteinExistence type="predicted"/>
<dbReference type="Pfam" id="PF13456">
    <property type="entry name" value="RVT_3"/>
    <property type="match status" value="1"/>
</dbReference>
<dbReference type="Pfam" id="PF00078">
    <property type="entry name" value="RVT_1"/>
    <property type="match status" value="1"/>
</dbReference>
<dbReference type="GO" id="GO:0008270">
    <property type="term" value="F:zinc ion binding"/>
    <property type="evidence" value="ECO:0007669"/>
    <property type="project" value="UniProtKB-KW"/>
</dbReference>
<dbReference type="PROSITE" id="PS50158">
    <property type="entry name" value="ZF_CCHC"/>
    <property type="match status" value="1"/>
</dbReference>
<dbReference type="InterPro" id="IPR026960">
    <property type="entry name" value="RVT-Znf"/>
</dbReference>
<keyword evidence="1" id="KW-0479">Metal-binding</keyword>
<dbReference type="Pfam" id="PF14392">
    <property type="entry name" value="zf-CCHC_4"/>
    <property type="match status" value="1"/>
</dbReference>
<evidence type="ECO:0000256" key="1">
    <source>
        <dbReference type="PROSITE-ProRule" id="PRU00047"/>
    </source>
</evidence>
<gene>
    <name evidence="3" type="ORF">FSB_LOCUS25970</name>
</gene>
<dbReference type="Pfam" id="PF14111">
    <property type="entry name" value="DUF4283"/>
    <property type="match status" value="1"/>
</dbReference>
<dbReference type="Gene3D" id="3.60.10.10">
    <property type="entry name" value="Endonuclease/exonuclease/phosphatase"/>
    <property type="match status" value="1"/>
</dbReference>
<dbReference type="InterPro" id="IPR002156">
    <property type="entry name" value="RNaseH_domain"/>
</dbReference>
<keyword evidence="1" id="KW-0863">Zinc-finger</keyword>
<dbReference type="InterPro" id="IPR036691">
    <property type="entry name" value="Endo/exonu/phosph_ase_sf"/>
</dbReference>
<protein>
    <recommendedName>
        <fullName evidence="2">CCHC-type domain-containing protein</fullName>
    </recommendedName>
</protein>
<dbReference type="InterPro" id="IPR000477">
    <property type="entry name" value="RT_dom"/>
</dbReference>
<dbReference type="SUPFAM" id="SSF56219">
    <property type="entry name" value="DNase I-like"/>
    <property type="match status" value="1"/>
</dbReference>
<dbReference type="CDD" id="cd01650">
    <property type="entry name" value="RT_nLTR_like"/>
    <property type="match status" value="1"/>
</dbReference>
<dbReference type="GO" id="GO:0003676">
    <property type="term" value="F:nucleic acid binding"/>
    <property type="evidence" value="ECO:0007669"/>
    <property type="project" value="InterPro"/>
</dbReference>
<dbReference type="InterPro" id="IPR025836">
    <property type="entry name" value="Zn_knuckle_CX2CX4HX4C"/>
</dbReference>